<dbReference type="STRING" id="331657.A0A4U0WVP0"/>
<evidence type="ECO:0000256" key="1">
    <source>
        <dbReference type="ARBA" id="ARBA00001424"/>
    </source>
</evidence>
<evidence type="ECO:0000313" key="18">
    <source>
        <dbReference type="Proteomes" id="UP000308768"/>
    </source>
</evidence>
<feature type="compositionally biased region" description="Low complexity" evidence="15">
    <location>
        <begin position="790"/>
        <end position="810"/>
    </location>
</feature>
<dbReference type="GO" id="GO:0030145">
    <property type="term" value="F:manganese ion binding"/>
    <property type="evidence" value="ECO:0007669"/>
    <property type="project" value="InterPro"/>
</dbReference>
<dbReference type="EC" id="3.4.11.9" evidence="5"/>
<keyword evidence="6" id="KW-0031">Aminopeptidase</keyword>
<evidence type="ECO:0000256" key="10">
    <source>
        <dbReference type="ARBA" id="ARBA00022833"/>
    </source>
</evidence>
<dbReference type="GO" id="GO:0005739">
    <property type="term" value="C:mitochondrion"/>
    <property type="evidence" value="ECO:0007669"/>
    <property type="project" value="TreeGrafter"/>
</dbReference>
<dbReference type="GO" id="GO:0008270">
    <property type="term" value="F:zinc ion binding"/>
    <property type="evidence" value="ECO:0007669"/>
    <property type="project" value="UniProtKB-KW"/>
</dbReference>
<dbReference type="SMART" id="SM01011">
    <property type="entry name" value="AMP_N"/>
    <property type="match status" value="1"/>
</dbReference>
<keyword evidence="12" id="KW-0464">Manganese</keyword>
<dbReference type="InterPro" id="IPR038545">
    <property type="entry name" value="Znf_DBF_sf"/>
</dbReference>
<dbReference type="InterPro" id="IPR029149">
    <property type="entry name" value="Creatin/AminoP/Spt16_N"/>
</dbReference>
<dbReference type="InterPro" id="IPR000994">
    <property type="entry name" value="Pept_M24"/>
</dbReference>
<feature type="region of interest" description="Disordered" evidence="15">
    <location>
        <begin position="552"/>
        <end position="615"/>
    </location>
</feature>
<keyword evidence="6" id="KW-0645">Protease</keyword>
<protein>
    <recommendedName>
        <fullName evidence="5">Xaa-Pro aminopeptidase</fullName>
        <ecNumber evidence="5">3.4.11.9</ecNumber>
    </recommendedName>
    <alternativeName>
        <fullName evidence="13">Aminoacylproline aminopeptidase</fullName>
    </alternativeName>
</protein>
<keyword evidence="7" id="KW-0479">Metal-binding</keyword>
<evidence type="ECO:0000256" key="9">
    <source>
        <dbReference type="ARBA" id="ARBA00022801"/>
    </source>
</evidence>
<dbReference type="OrthoDB" id="21380at2759"/>
<feature type="compositionally biased region" description="Basic and acidic residues" evidence="15">
    <location>
        <begin position="740"/>
        <end position="750"/>
    </location>
</feature>
<dbReference type="Pfam" id="PF07535">
    <property type="entry name" value="zf-DBF"/>
    <property type="match status" value="1"/>
</dbReference>
<feature type="compositionally biased region" description="Basic and acidic residues" evidence="15">
    <location>
        <begin position="780"/>
        <end position="789"/>
    </location>
</feature>
<evidence type="ECO:0000256" key="7">
    <source>
        <dbReference type="ARBA" id="ARBA00022723"/>
    </source>
</evidence>
<evidence type="ECO:0000313" key="17">
    <source>
        <dbReference type="EMBL" id="TKA67147.1"/>
    </source>
</evidence>
<dbReference type="Pfam" id="PF00557">
    <property type="entry name" value="Peptidase_M24"/>
    <property type="match status" value="1"/>
</dbReference>
<feature type="domain" description="DBF4-type" evidence="16">
    <location>
        <begin position="979"/>
        <end position="1028"/>
    </location>
</feature>
<dbReference type="CDD" id="cd01087">
    <property type="entry name" value="Prolidase"/>
    <property type="match status" value="1"/>
</dbReference>
<dbReference type="SUPFAM" id="SSF55920">
    <property type="entry name" value="Creatinase/aminopeptidase"/>
    <property type="match status" value="1"/>
</dbReference>
<feature type="region of interest" description="Disordered" evidence="15">
    <location>
        <begin position="735"/>
        <end position="754"/>
    </location>
</feature>
<dbReference type="FunFam" id="6.10.250.3410:FF:000001">
    <property type="entry name" value="Protein DBF4 homolog A"/>
    <property type="match status" value="1"/>
</dbReference>
<evidence type="ECO:0000256" key="15">
    <source>
        <dbReference type="SAM" id="MobiDB-lite"/>
    </source>
</evidence>
<proteinExistence type="inferred from homology"/>
<dbReference type="Gene3D" id="3.40.350.10">
    <property type="entry name" value="Creatinase/prolidase N-terminal domain"/>
    <property type="match status" value="1"/>
</dbReference>
<feature type="compositionally biased region" description="Basic and acidic residues" evidence="15">
    <location>
        <begin position="591"/>
        <end position="604"/>
    </location>
</feature>
<evidence type="ECO:0000256" key="2">
    <source>
        <dbReference type="ARBA" id="ARBA00001936"/>
    </source>
</evidence>
<dbReference type="GO" id="GO:0006508">
    <property type="term" value="P:proteolysis"/>
    <property type="evidence" value="ECO:0007669"/>
    <property type="project" value="TreeGrafter"/>
</dbReference>
<name>A0A4U0WVP0_9PEZI</name>
<gene>
    <name evidence="17" type="ORF">B0A49_04911</name>
</gene>
<dbReference type="Gene3D" id="6.10.250.3410">
    <property type="entry name" value="DBF zinc finger"/>
    <property type="match status" value="1"/>
</dbReference>
<comment type="catalytic activity">
    <reaction evidence="1">
        <text>Release of any N-terminal amino acid, including proline, that is linked to proline, even from a dipeptide or tripeptide.</text>
        <dbReference type="EC" id="3.4.11.9"/>
    </reaction>
</comment>
<keyword evidence="10" id="KW-0862">Zinc</keyword>
<evidence type="ECO:0000256" key="14">
    <source>
        <dbReference type="PROSITE-ProRule" id="PRU00600"/>
    </source>
</evidence>
<reference evidence="17 18" key="1">
    <citation type="submission" date="2017-03" db="EMBL/GenBank/DDBJ databases">
        <title>Genomes of endolithic fungi from Antarctica.</title>
        <authorList>
            <person name="Coleine C."/>
            <person name="Masonjones S."/>
            <person name="Stajich J.E."/>
        </authorList>
    </citation>
    <scope>NUCLEOTIDE SEQUENCE [LARGE SCALE GENOMIC DNA]</scope>
    <source>
        <strain evidence="17 18">CCFEE 5187</strain>
    </source>
</reference>
<dbReference type="GO" id="GO:0005634">
    <property type="term" value="C:nucleus"/>
    <property type="evidence" value="ECO:0007669"/>
    <property type="project" value="UniProtKB-ARBA"/>
</dbReference>
<dbReference type="SUPFAM" id="SSF52113">
    <property type="entry name" value="BRCT domain"/>
    <property type="match status" value="1"/>
</dbReference>
<dbReference type="InterPro" id="IPR055116">
    <property type="entry name" value="DBF4_BRCT"/>
</dbReference>
<keyword evidence="11" id="KW-0482">Metalloprotease</keyword>
<dbReference type="SUPFAM" id="SSF53092">
    <property type="entry name" value="Creatinase/prolidase N-terminal domain"/>
    <property type="match status" value="1"/>
</dbReference>
<dbReference type="PROSITE" id="PS51265">
    <property type="entry name" value="ZF_DBF4"/>
    <property type="match status" value="1"/>
</dbReference>
<dbReference type="InterPro" id="IPR007865">
    <property type="entry name" value="Aminopep_P_N"/>
</dbReference>
<comment type="similarity">
    <text evidence="4">Belongs to the peptidase M24B family.</text>
</comment>
<sequence>TPGISALEYHRRRSKLAQALPKNSIAVIAASDTKYRSGAVFYEFHQDPNFLYLTGFNEPEALAVIEKAGSDVEYKFHLFVRPKDPQAELWDGARSGLQAAQDVFNADEARFVYDINRVHAHLPDIVGSARAVYTDLPGSLKSKSAFTRYFYGGSDAKPEGFAKILKDSRHFDTEKKMWNYLEYGFRTQGCDSSAYVPVVAGGRHALSIHYVRNDDKLKDGDLVLVDAGGEYGGYITDITRTWPVNGKFSDPQRDLYETILKVQRSCVALCREDADVTLDKLHTIAENGLRQGLAQIGFDMSGKALETLFPHHLGHYIGLDVHDSPGYPRTGRLRAGQCITIEPGIYVPDDDRWPAHFRGTGIRIEDSVCIQEESPLVLTTEAVKEVVDIEALLAAAAGKRSRSYASDQREHAYGQAPPAKKHIIEIKDDENSEPRPFARPNNTQDFERVFMKKTSNAPPTAFERKLAAVRDGNQARPMLPEKEHRTIIANSSETIRQWQRYYQKVFPQFVFYFESIPEEVRVKASRQIAMLGAKEEKFFSKAVTHVVTTRTIPPEIHTASPADGQTTSSSANASRGDNVGPKTINPSLLDRIADSRSQAAEKKSSSLLDTTLQRRTHAVGQPHDFEVRRVQAGSGDILHKAREMGMKIWALEKLQRMMTTMFTDTGDQPHGHNTRSNSTATLVPSREREADLQQLLKNEKLNGPADRDMAVLTSDMVQFRGYYVYVHDMDEQTRPVMGRDYPKPANKENGKWPQLRLTPAGRCPFVEDQAHTRKLQNQLREQDAKKAKEGSSAAAAPRTRTRAAAAVAATKTENPVLGEIQSNARRGLRDVAYERDAKPSKPLDPPLVIPAKRGNPSDSNSVPSLFGSAQANLRTMPRMIGVSSTAISSTAPGARVGTSKDIQQLKRKVLEKNSVPSNNSIPSSYMNDMRAAINGDRAPPPRAAKRKAQETLGFIREEEDGQRPSKRSVITRKKKVDEKELKPGYCENCRDKFEDFSEHIMSRKHRKFALTPDNWKELDELLVQLDRPRKD</sequence>
<evidence type="ECO:0000256" key="3">
    <source>
        <dbReference type="ARBA" id="ARBA00002443"/>
    </source>
</evidence>
<feature type="non-terminal residue" evidence="17">
    <location>
        <position position="1"/>
    </location>
</feature>
<dbReference type="InterPro" id="IPR013939">
    <property type="entry name" value="Regulatory_Dfp1/Him1"/>
</dbReference>
<dbReference type="PANTHER" id="PTHR43226:SF4">
    <property type="entry name" value="XAA-PRO AMINOPEPTIDASE 3"/>
    <property type="match status" value="1"/>
</dbReference>
<dbReference type="Gene3D" id="3.40.50.10190">
    <property type="entry name" value="BRCT domain"/>
    <property type="match status" value="2"/>
</dbReference>
<evidence type="ECO:0000256" key="12">
    <source>
        <dbReference type="ARBA" id="ARBA00023211"/>
    </source>
</evidence>
<evidence type="ECO:0000256" key="4">
    <source>
        <dbReference type="ARBA" id="ARBA00008766"/>
    </source>
</evidence>
<comment type="cofactor">
    <cofactor evidence="2">
        <name>Mn(2+)</name>
        <dbReference type="ChEBI" id="CHEBI:29035"/>
    </cofactor>
</comment>
<dbReference type="Pfam" id="PF22437">
    <property type="entry name" value="DBF4_BRCT"/>
    <property type="match status" value="1"/>
</dbReference>
<keyword evidence="9" id="KW-0378">Hydrolase</keyword>
<dbReference type="InterPro" id="IPR052433">
    <property type="entry name" value="X-Pro_dipept-like"/>
</dbReference>
<evidence type="ECO:0000256" key="13">
    <source>
        <dbReference type="ARBA" id="ARBA00030849"/>
    </source>
</evidence>
<comment type="caution">
    <text evidence="17">The sequence shown here is derived from an EMBL/GenBank/DDBJ whole genome shotgun (WGS) entry which is preliminary data.</text>
</comment>
<feature type="region of interest" description="Disordered" evidence="15">
    <location>
        <begin position="776"/>
        <end position="810"/>
    </location>
</feature>
<dbReference type="AlphaFoldDB" id="A0A4U0WVP0"/>
<dbReference type="Proteomes" id="UP000308768">
    <property type="component" value="Unassembled WGS sequence"/>
</dbReference>
<dbReference type="InterPro" id="IPR006572">
    <property type="entry name" value="Znf_DBF"/>
</dbReference>
<dbReference type="InterPro" id="IPR036005">
    <property type="entry name" value="Creatinase/aminopeptidase-like"/>
</dbReference>
<feature type="region of interest" description="Disordered" evidence="15">
    <location>
        <begin position="833"/>
        <end position="862"/>
    </location>
</feature>
<evidence type="ECO:0000256" key="5">
    <source>
        <dbReference type="ARBA" id="ARBA00012574"/>
    </source>
</evidence>
<evidence type="ECO:0000259" key="16">
    <source>
        <dbReference type="PROSITE" id="PS51265"/>
    </source>
</evidence>
<evidence type="ECO:0000256" key="6">
    <source>
        <dbReference type="ARBA" id="ARBA00022438"/>
    </source>
</evidence>
<dbReference type="Gene3D" id="3.90.230.10">
    <property type="entry name" value="Creatinase/methionine aminopeptidase superfamily"/>
    <property type="match status" value="1"/>
</dbReference>
<keyword evidence="8 14" id="KW-0863">Zinc-finger</keyword>
<dbReference type="EMBL" id="NAJN01000943">
    <property type="protein sequence ID" value="TKA67147.1"/>
    <property type="molecule type" value="Genomic_DNA"/>
</dbReference>
<dbReference type="GO" id="GO:0070006">
    <property type="term" value="F:metalloaminopeptidase activity"/>
    <property type="evidence" value="ECO:0007669"/>
    <property type="project" value="InterPro"/>
</dbReference>
<keyword evidence="18" id="KW-1185">Reference proteome</keyword>
<organism evidence="17 18">
    <name type="scientific">Cryomyces minteri</name>
    <dbReference type="NCBI Taxonomy" id="331657"/>
    <lineage>
        <taxon>Eukaryota</taxon>
        <taxon>Fungi</taxon>
        <taxon>Dikarya</taxon>
        <taxon>Ascomycota</taxon>
        <taxon>Pezizomycotina</taxon>
        <taxon>Dothideomycetes</taxon>
        <taxon>Dothideomycetes incertae sedis</taxon>
        <taxon>Cryomyces</taxon>
    </lineage>
</organism>
<dbReference type="GO" id="GO:0003676">
    <property type="term" value="F:nucleic acid binding"/>
    <property type="evidence" value="ECO:0007669"/>
    <property type="project" value="InterPro"/>
</dbReference>
<evidence type="ECO:0000256" key="8">
    <source>
        <dbReference type="ARBA" id="ARBA00022771"/>
    </source>
</evidence>
<feature type="compositionally biased region" description="Polar residues" evidence="15">
    <location>
        <begin position="563"/>
        <end position="575"/>
    </location>
</feature>
<dbReference type="Pfam" id="PF05195">
    <property type="entry name" value="AMP_N"/>
    <property type="match status" value="1"/>
</dbReference>
<feature type="region of interest" description="Disordered" evidence="15">
    <location>
        <begin position="664"/>
        <end position="684"/>
    </location>
</feature>
<dbReference type="SMART" id="SM00586">
    <property type="entry name" value="ZnF_DBF"/>
    <property type="match status" value="1"/>
</dbReference>
<accession>A0A4U0WVP0</accession>
<dbReference type="PANTHER" id="PTHR43226">
    <property type="entry name" value="XAA-PRO AMINOPEPTIDASE 3"/>
    <property type="match status" value="1"/>
</dbReference>
<dbReference type="InterPro" id="IPR036420">
    <property type="entry name" value="BRCT_dom_sf"/>
</dbReference>
<evidence type="ECO:0000256" key="11">
    <source>
        <dbReference type="ARBA" id="ARBA00023049"/>
    </source>
</evidence>
<dbReference type="Pfam" id="PF08630">
    <property type="entry name" value="Dfp1_Him1_M"/>
    <property type="match status" value="1"/>
</dbReference>
<comment type="function">
    <text evidence="3">Catalyzes the removal of a penultimate prolyl residue from the N-termini of peptides.</text>
</comment>